<comment type="pathway">
    <text evidence="1">Protein modification; protein glycosylation.</text>
</comment>
<gene>
    <name evidence="12" type="ORF">ACFOJE_10185</name>
</gene>
<comment type="similarity">
    <text evidence="2">Belongs to the glycosyltransferase 41 family. O-GlcNAc transferase subfamily.</text>
</comment>
<keyword evidence="5" id="KW-0808">Transferase</keyword>
<dbReference type="Pfam" id="PF13181">
    <property type="entry name" value="TPR_8"/>
    <property type="match status" value="1"/>
</dbReference>
<proteinExistence type="inferred from homology"/>
<reference evidence="13" key="1">
    <citation type="journal article" date="2019" name="Int. J. Syst. Evol. Microbiol.">
        <title>The Global Catalogue of Microorganisms (GCM) 10K type strain sequencing project: providing services to taxonomists for standard genome sequencing and annotation.</title>
        <authorList>
            <consortium name="The Broad Institute Genomics Platform"/>
            <consortium name="The Broad Institute Genome Sequencing Center for Infectious Disease"/>
            <person name="Wu L."/>
            <person name="Ma J."/>
        </authorList>
    </citation>
    <scope>NUCLEOTIDE SEQUENCE [LARGE SCALE GENOMIC DNA]</scope>
    <source>
        <strain evidence="13">KCTC 62195</strain>
    </source>
</reference>
<dbReference type="GO" id="GO:0008168">
    <property type="term" value="F:methyltransferase activity"/>
    <property type="evidence" value="ECO:0007669"/>
    <property type="project" value="UniProtKB-KW"/>
</dbReference>
<feature type="repeat" description="TPR" evidence="8">
    <location>
        <begin position="93"/>
        <end position="126"/>
    </location>
</feature>
<evidence type="ECO:0000313" key="13">
    <source>
        <dbReference type="Proteomes" id="UP001595457"/>
    </source>
</evidence>
<dbReference type="InterPro" id="IPR011717">
    <property type="entry name" value="TPR-4"/>
</dbReference>
<keyword evidence="6" id="KW-0677">Repeat</keyword>
<dbReference type="SMART" id="SM00028">
    <property type="entry name" value="TPR"/>
    <property type="match status" value="5"/>
</dbReference>
<evidence type="ECO:0000313" key="12">
    <source>
        <dbReference type="EMBL" id="MFC2972576.1"/>
    </source>
</evidence>
<feature type="region of interest" description="Disordered" evidence="9">
    <location>
        <begin position="1"/>
        <end position="23"/>
    </location>
</feature>
<dbReference type="Gene3D" id="3.40.50.2000">
    <property type="entry name" value="Glycogen Phosphorylase B"/>
    <property type="match status" value="1"/>
</dbReference>
<feature type="repeat" description="TPR" evidence="8">
    <location>
        <begin position="195"/>
        <end position="228"/>
    </location>
</feature>
<protein>
    <recommendedName>
        <fullName evidence="3">protein O-GlcNAc transferase</fullName>
        <ecNumber evidence="3">2.4.1.255</ecNumber>
    </recommendedName>
</protein>
<name>A0ABV7AUJ4_9GAMM</name>
<dbReference type="Gene3D" id="1.25.40.10">
    <property type="entry name" value="Tetratricopeptide repeat domain"/>
    <property type="match status" value="2"/>
</dbReference>
<dbReference type="InterPro" id="IPR051939">
    <property type="entry name" value="Glycosyltr_41/O-GlcNAc_trsf"/>
</dbReference>
<organism evidence="12 13">
    <name type="scientific">Azotobacter bryophylli</name>
    <dbReference type="NCBI Taxonomy" id="1986537"/>
    <lineage>
        <taxon>Bacteria</taxon>
        <taxon>Pseudomonadati</taxon>
        <taxon>Pseudomonadota</taxon>
        <taxon>Gammaproteobacteria</taxon>
        <taxon>Pseudomonadales</taxon>
        <taxon>Pseudomonadaceae</taxon>
        <taxon>Azotobacter</taxon>
    </lineage>
</organism>
<dbReference type="InterPro" id="IPR029044">
    <property type="entry name" value="Nucleotide-diphossugar_trans"/>
</dbReference>
<dbReference type="Proteomes" id="UP001595457">
    <property type="component" value="Unassembled WGS sequence"/>
</dbReference>
<evidence type="ECO:0000256" key="4">
    <source>
        <dbReference type="ARBA" id="ARBA00022676"/>
    </source>
</evidence>
<keyword evidence="12" id="KW-0489">Methyltransferase</keyword>
<dbReference type="SUPFAM" id="SSF53756">
    <property type="entry name" value="UDP-Glycosyltransferase/glycogen phosphorylase"/>
    <property type="match status" value="1"/>
</dbReference>
<evidence type="ECO:0000259" key="10">
    <source>
        <dbReference type="Pfam" id="PF05050"/>
    </source>
</evidence>
<dbReference type="InterPro" id="IPR029063">
    <property type="entry name" value="SAM-dependent_MTases_sf"/>
</dbReference>
<dbReference type="SUPFAM" id="SSF53335">
    <property type="entry name" value="S-adenosyl-L-methionine-dependent methyltransferases"/>
    <property type="match status" value="1"/>
</dbReference>
<evidence type="ECO:0000259" key="11">
    <source>
        <dbReference type="Pfam" id="PF13844"/>
    </source>
</evidence>
<feature type="repeat" description="TPR" evidence="8">
    <location>
        <begin position="59"/>
        <end position="92"/>
    </location>
</feature>
<dbReference type="PANTHER" id="PTHR44835:SF1">
    <property type="entry name" value="PROTEIN O-GLCNAC TRANSFERASE"/>
    <property type="match status" value="1"/>
</dbReference>
<evidence type="ECO:0000256" key="1">
    <source>
        <dbReference type="ARBA" id="ARBA00004922"/>
    </source>
</evidence>
<dbReference type="Gene3D" id="3.40.50.11380">
    <property type="match status" value="1"/>
</dbReference>
<evidence type="ECO:0000256" key="8">
    <source>
        <dbReference type="PROSITE-ProRule" id="PRU00339"/>
    </source>
</evidence>
<dbReference type="NCBIfam" id="TIGR01444">
    <property type="entry name" value="fkbM_fam"/>
    <property type="match status" value="1"/>
</dbReference>
<sequence length="1455" mass="163912">MSQKKRRQTDKAPLPVADRAQDFGMPRQQRDRLLSLYDRDAAQAAEYAEQLVGEYPQNAFLWKVLGNSRLKLGEYEQALQALERADSLAPDDALIANSLARAHYALGDHERALALQQRCVELDPEYARGHFNLAQQLDEAGDTEGALRHLEKAERLGFDKAQVLHHRVSIQSLNFKFDDGLRSLKELLRLAPDSASTHTNCGNYYKDMAEFELAEQHYSKALELAPNYVTAYSNLVLSMHYDPKCTHEQIVDIAKQWESRFAPVPQAPERITADTTANKPLRLGLISSGFRFHPVGQMITTALEHLPEDLELYIYSGGRASDPITERIRKASTAWHSVHHLDDRQLADKIREDGIDILIDLAGHGHGTRLGSVCMRPAPLIVKWVGMQISTTGISAFDYFLSDSIETPPGVDPWYVEKIIRMPDDYVCYLPPSYMPAITALPAIGNRHITLGCFNNPAKVNNVLLVEWAKLMHELPDSRLLLKGAQYSSPEVCARIRSVMEEQGIASERLILEGPSRHQELLETYNRVDIALDPWPYSGGLTTCEALMMGVPVVTLPGPTFAGRHSATHLVNAGMPELVVDSWEEYRRRVIELASDLPNLAVIRACLRRVVEASPLCDGERFARHLHTALRSIWQRHREGKRPAALTLDKEGQAWFEDETQPVVVQRPPVDIAKKVGFDFGVQGKIIALDNGGQLVGDTRFAELQKLDIFATLAFDPSGRLSDIQRLQQRGELHHYPQVVLGDGLPATLYLCQDPAMSATLEPLQAERQLPGNRQATQVIGEQQVATLRLDDIEGLESIDWLLLDNLNDSLKVLENGEKALANTLLVQARVNFVPTHEHQPELTLISHWLSRHGFSFYCLNNAQHYSHLPKRDDLIKSQATQMTCADALFVPTEKRIAELTANQRLKLAFVLHTVYGVQDLAFEVIQNVGESTAENYLKAMDYIARDVSLSDRDSGSNIQAIIERVENCTLSSRKPNHGLPGRLVVSLTSYKSRFDTLHLTLRCLLNQSVVPDKLVLWIAEAEKDLLPQEVKDLQEYGLEISFCDDIRSYKKFVPTLKAHPDWFIATADDDIYYREDWLQRLVSAWDGSYETVVAHRAHKIVLDKEGLPVDYAKWDWECRADQKPDGLIFPTTGAGALFPPGIFHPDVTLAEKFMKACPDADDVWLYWMFALKGNRAKLSGYAMDLTTWPNSQETTLWHGNIYQGGNNKKIRAMIEEYGLPWESLAHADVAEKQSCTTFAYRGKVVSFYLPNEADHIQKIIRSSQSFYELDMLEDIRRRSNEDGVIVDIGANVGNHTVFFSMFCKQRGVYSFEPQRDVFEALKKNVMINNMEYVSVFNVGIGERRSWADLGEVDPSNLGMTKLIPKKEGAIEIVPLDEIIDAEEEKVSIIKIDVEGMEVEALSGARGILAKHKPIIYAEAGTQEEFYRLSSFLADFGYSAKSRFNATATYLFTVQ</sequence>
<evidence type="ECO:0000256" key="3">
    <source>
        <dbReference type="ARBA" id="ARBA00011970"/>
    </source>
</evidence>
<keyword evidence="7 8" id="KW-0802">TPR repeat</keyword>
<dbReference type="InterPro" id="IPR011990">
    <property type="entry name" value="TPR-like_helical_dom_sf"/>
</dbReference>
<dbReference type="Pfam" id="PF05050">
    <property type="entry name" value="Methyltransf_21"/>
    <property type="match status" value="1"/>
</dbReference>
<dbReference type="InterPro" id="IPR006342">
    <property type="entry name" value="FkbM_mtfrase"/>
</dbReference>
<dbReference type="EC" id="2.4.1.255" evidence="3"/>
<dbReference type="InterPro" id="IPR029489">
    <property type="entry name" value="OGT/SEC/SPY_C"/>
</dbReference>
<comment type="caution">
    <text evidence="12">The sequence shown here is derived from an EMBL/GenBank/DDBJ whole genome shotgun (WGS) entry which is preliminary data.</text>
</comment>
<evidence type="ECO:0000256" key="9">
    <source>
        <dbReference type="SAM" id="MobiDB-lite"/>
    </source>
</evidence>
<dbReference type="InterPro" id="IPR019734">
    <property type="entry name" value="TPR_rpt"/>
</dbReference>
<feature type="domain" description="O-GlcNAc transferase C-terminal" evidence="11">
    <location>
        <begin position="449"/>
        <end position="625"/>
    </location>
</feature>
<dbReference type="SUPFAM" id="SSF48452">
    <property type="entry name" value="TPR-like"/>
    <property type="match status" value="1"/>
</dbReference>
<dbReference type="GO" id="GO:0032259">
    <property type="term" value="P:methylation"/>
    <property type="evidence" value="ECO:0007669"/>
    <property type="project" value="UniProtKB-KW"/>
</dbReference>
<feature type="domain" description="O-GlcNAc transferase C-terminal" evidence="11">
    <location>
        <begin position="274"/>
        <end position="426"/>
    </location>
</feature>
<feature type="domain" description="Methyltransferase FkbM" evidence="10">
    <location>
        <begin position="1288"/>
        <end position="1439"/>
    </location>
</feature>
<dbReference type="PANTHER" id="PTHR44835">
    <property type="entry name" value="UDP-N-ACETYLGLUCOSAMINE--PEPTIDE N-ACETYLGLUCOSAMINYLTRANSFERASE SPINDLY-RELATED"/>
    <property type="match status" value="1"/>
</dbReference>
<evidence type="ECO:0000256" key="6">
    <source>
        <dbReference type="ARBA" id="ARBA00022737"/>
    </source>
</evidence>
<evidence type="ECO:0000256" key="5">
    <source>
        <dbReference type="ARBA" id="ARBA00022679"/>
    </source>
</evidence>
<keyword evidence="13" id="KW-1185">Reference proteome</keyword>
<dbReference type="Gene3D" id="3.40.50.150">
    <property type="entry name" value="Vaccinia Virus protein VP39"/>
    <property type="match status" value="1"/>
</dbReference>
<evidence type="ECO:0000256" key="7">
    <source>
        <dbReference type="ARBA" id="ARBA00022803"/>
    </source>
</evidence>
<dbReference type="Pfam" id="PF13844">
    <property type="entry name" value="Glyco_transf_41"/>
    <property type="match status" value="2"/>
</dbReference>
<dbReference type="SUPFAM" id="SSF53448">
    <property type="entry name" value="Nucleotide-diphospho-sugar transferases"/>
    <property type="match status" value="1"/>
</dbReference>
<keyword evidence="4" id="KW-0328">Glycosyltransferase</keyword>
<accession>A0ABV7AUJ4</accession>
<dbReference type="PROSITE" id="PS50005">
    <property type="entry name" value="TPR"/>
    <property type="match status" value="3"/>
</dbReference>
<dbReference type="Pfam" id="PF14559">
    <property type="entry name" value="TPR_19"/>
    <property type="match status" value="1"/>
</dbReference>
<evidence type="ECO:0000256" key="2">
    <source>
        <dbReference type="ARBA" id="ARBA00005386"/>
    </source>
</evidence>
<dbReference type="RefSeq" id="WP_377814221.1">
    <property type="nucleotide sequence ID" value="NZ_JBHRSJ010000017.1"/>
</dbReference>
<dbReference type="Pfam" id="PF07721">
    <property type="entry name" value="TPR_4"/>
    <property type="match status" value="1"/>
</dbReference>
<dbReference type="EMBL" id="JBHRSJ010000017">
    <property type="protein sequence ID" value="MFC2972576.1"/>
    <property type="molecule type" value="Genomic_DNA"/>
</dbReference>